<accession>A0ABV6S6H2</accession>
<keyword evidence="5" id="KW-1185">Reference proteome</keyword>
<protein>
    <submittedName>
        <fullName evidence="4">VOC family protein</fullName>
    </submittedName>
</protein>
<dbReference type="EMBL" id="JBHLTM010000031">
    <property type="protein sequence ID" value="MFC0684847.1"/>
    <property type="molecule type" value="Genomic_DNA"/>
</dbReference>
<proteinExistence type="predicted"/>
<dbReference type="Pfam" id="PF00903">
    <property type="entry name" value="Glyoxalase"/>
    <property type="match status" value="1"/>
</dbReference>
<dbReference type="InterPro" id="IPR029068">
    <property type="entry name" value="Glyas_Bleomycin-R_OHBP_Dase"/>
</dbReference>
<dbReference type="CDD" id="cd06587">
    <property type="entry name" value="VOC"/>
    <property type="match status" value="1"/>
</dbReference>
<organism evidence="4 5">
    <name type="scientific">Novosphingobium clariflavum</name>
    <dbReference type="NCBI Taxonomy" id="2029884"/>
    <lineage>
        <taxon>Bacteria</taxon>
        <taxon>Pseudomonadati</taxon>
        <taxon>Pseudomonadota</taxon>
        <taxon>Alphaproteobacteria</taxon>
        <taxon>Sphingomonadales</taxon>
        <taxon>Sphingomonadaceae</taxon>
        <taxon>Novosphingobium</taxon>
    </lineage>
</organism>
<dbReference type="PROSITE" id="PS51819">
    <property type="entry name" value="VOC"/>
    <property type="match status" value="1"/>
</dbReference>
<dbReference type="InterPro" id="IPR037523">
    <property type="entry name" value="VOC_core"/>
</dbReference>
<feature type="signal peptide" evidence="2">
    <location>
        <begin position="1"/>
        <end position="27"/>
    </location>
</feature>
<gene>
    <name evidence="4" type="ORF">ACFFF8_09595</name>
</gene>
<sequence length="185" mass="19156">MSARPLLAAALIVLCGAATSPAPEVHAAPQGTAPGAASSGDVNGMMVGPALYVSDPAASARFYTEGLGMKVRLRFGPPDRPDQLVGYGAGMTQPSIMLLSEKAGSIARIEHGHGFDRIAFQISGLEQIAARLRKAGYQPGPIEKAHGTMQVMMVTDPDGYRLELVDPAPAGPPPTGADVGRKEAR</sequence>
<dbReference type="SUPFAM" id="SSF54593">
    <property type="entry name" value="Glyoxalase/Bleomycin resistance protein/Dihydroxybiphenyl dioxygenase"/>
    <property type="match status" value="1"/>
</dbReference>
<evidence type="ECO:0000259" key="3">
    <source>
        <dbReference type="PROSITE" id="PS51819"/>
    </source>
</evidence>
<evidence type="ECO:0000256" key="1">
    <source>
        <dbReference type="SAM" id="MobiDB-lite"/>
    </source>
</evidence>
<evidence type="ECO:0000313" key="4">
    <source>
        <dbReference type="EMBL" id="MFC0684847.1"/>
    </source>
</evidence>
<evidence type="ECO:0000313" key="5">
    <source>
        <dbReference type="Proteomes" id="UP001589858"/>
    </source>
</evidence>
<keyword evidence="2" id="KW-0732">Signal</keyword>
<feature type="region of interest" description="Disordered" evidence="1">
    <location>
        <begin position="162"/>
        <end position="185"/>
    </location>
</feature>
<feature type="domain" description="VOC" evidence="3">
    <location>
        <begin position="45"/>
        <end position="167"/>
    </location>
</feature>
<name>A0ABV6S6H2_9SPHN</name>
<comment type="caution">
    <text evidence="4">The sequence shown here is derived from an EMBL/GenBank/DDBJ whole genome shotgun (WGS) entry which is preliminary data.</text>
</comment>
<dbReference type="Proteomes" id="UP001589858">
    <property type="component" value="Unassembled WGS sequence"/>
</dbReference>
<dbReference type="RefSeq" id="WP_267224685.1">
    <property type="nucleotide sequence ID" value="NZ_JAPCWC010000042.1"/>
</dbReference>
<evidence type="ECO:0000256" key="2">
    <source>
        <dbReference type="SAM" id="SignalP"/>
    </source>
</evidence>
<reference evidence="4 5" key="1">
    <citation type="submission" date="2024-09" db="EMBL/GenBank/DDBJ databases">
        <authorList>
            <person name="Sun Q."/>
            <person name="Mori K."/>
        </authorList>
    </citation>
    <scope>NUCLEOTIDE SEQUENCE [LARGE SCALE GENOMIC DNA]</scope>
    <source>
        <strain evidence="4 5">CICC 11035S</strain>
    </source>
</reference>
<feature type="chain" id="PRO_5047263263" evidence="2">
    <location>
        <begin position="28"/>
        <end position="185"/>
    </location>
</feature>
<dbReference type="Gene3D" id="3.10.180.10">
    <property type="entry name" value="2,3-Dihydroxybiphenyl 1,2-Dioxygenase, domain 1"/>
    <property type="match status" value="1"/>
</dbReference>
<dbReference type="InterPro" id="IPR004360">
    <property type="entry name" value="Glyas_Fos-R_dOase_dom"/>
</dbReference>